<evidence type="ECO:0000256" key="1">
    <source>
        <dbReference type="SAM" id="Coils"/>
    </source>
</evidence>
<keyword evidence="4" id="KW-1185">Reference proteome</keyword>
<accession>A0ABW5SD55</accession>
<feature type="coiled-coil region" evidence="1">
    <location>
        <begin position="168"/>
        <end position="202"/>
    </location>
</feature>
<dbReference type="Pfam" id="PF03993">
    <property type="entry name" value="DUF349"/>
    <property type="match status" value="5"/>
</dbReference>
<feature type="region of interest" description="Disordered" evidence="2">
    <location>
        <begin position="1"/>
        <end position="68"/>
    </location>
</feature>
<dbReference type="InterPro" id="IPR007139">
    <property type="entry name" value="DUF349"/>
</dbReference>
<reference evidence="4" key="1">
    <citation type="journal article" date="2019" name="Int. J. Syst. Evol. Microbiol.">
        <title>The Global Catalogue of Microorganisms (GCM) 10K type strain sequencing project: providing services to taxonomists for standard genome sequencing and annotation.</title>
        <authorList>
            <consortium name="The Broad Institute Genomics Platform"/>
            <consortium name="The Broad Institute Genome Sequencing Center for Infectious Disease"/>
            <person name="Wu L."/>
            <person name="Ma J."/>
        </authorList>
    </citation>
    <scope>NUCLEOTIDE SEQUENCE [LARGE SCALE GENOMIC DNA]</scope>
    <source>
        <strain evidence="4">KCTC 42255</strain>
    </source>
</reference>
<feature type="compositionally biased region" description="Basic and acidic residues" evidence="2">
    <location>
        <begin position="54"/>
        <end position="67"/>
    </location>
</feature>
<feature type="compositionally biased region" description="Polar residues" evidence="2">
    <location>
        <begin position="42"/>
        <end position="53"/>
    </location>
</feature>
<dbReference type="Proteomes" id="UP001597357">
    <property type="component" value="Unassembled WGS sequence"/>
</dbReference>
<gene>
    <name evidence="3" type="ORF">ACFSQ0_04495</name>
</gene>
<name>A0ABW5SD55_9FLAO</name>
<feature type="compositionally biased region" description="Basic and acidic residues" evidence="2">
    <location>
        <begin position="1"/>
        <end position="22"/>
    </location>
</feature>
<keyword evidence="1" id="KW-0175">Coiled coil</keyword>
<comment type="caution">
    <text evidence="3">The sequence shown here is derived from an EMBL/GenBank/DDBJ whole genome shotgun (WGS) entry which is preliminary data.</text>
</comment>
<dbReference type="RefSeq" id="WP_379044741.1">
    <property type="nucleotide sequence ID" value="NZ_JBHULZ010000023.1"/>
</dbReference>
<feature type="coiled-coil region" evidence="1">
    <location>
        <begin position="567"/>
        <end position="658"/>
    </location>
</feature>
<sequence length="660" mass="79293">MSDKEAKRESTENQENIEKSKDVQQNMPAPGSDTEEMEKQATDAQTKASATSDHNSEPEQDSDKIHDELDETLAEENEDEDLQKRHDIEMKDYHAMTMNELVMELDELLKSEKIQTIRDHVQEIKLEFDSKFDEEMEQKKEDFLEEGGNIIDFHYSSPTKKRFNEVYFKYKEQRNKHYEELKKNLNQNLKERLAIIEELKGMIGDSADMNNSFATFKQLQERWKKAGPVPREDYKDIWRTYHHHVEVFYDFLHLDREFRDLDFKHNLDQKLKMIARAEELTQETNINRAFRELQMLHKMWKEEVGPVAKEYREDIWERFSAATKKIHENRQAYFEELDKAREKNLEKKNEIIDSIKNIAQEEITSHKQAQANIRKIESLRNEFFKAGKVPKKNAEESWKRFKENVRSFNRKKNAFYKNLKKEQYENLSKKLELVQIAEENKDNLEFKITTPIMKRIQSEWKKIGHVPRKDSDKIWKRFKKACNHYFNRLHEKQNEENKDEMQAFEKKKELLEKVKNLTLPQDHQEALKLIKEQINIWKDLGHVPFKMKYIEGKFNKALDQLFKQLDISKRESELLKYENKLQSLDQADGADKLRKEEFFIRKRIEETDQEIIQLENNMQFFSNADESNPLVKEVLKNIERKKQELGTWEAKLKKLRNIDS</sequence>
<organism evidence="3 4">
    <name type="scientific">Mesonia sediminis</name>
    <dbReference type="NCBI Taxonomy" id="1703946"/>
    <lineage>
        <taxon>Bacteria</taxon>
        <taxon>Pseudomonadati</taxon>
        <taxon>Bacteroidota</taxon>
        <taxon>Flavobacteriia</taxon>
        <taxon>Flavobacteriales</taxon>
        <taxon>Flavobacteriaceae</taxon>
        <taxon>Mesonia</taxon>
    </lineage>
</organism>
<proteinExistence type="predicted"/>
<evidence type="ECO:0000313" key="3">
    <source>
        <dbReference type="EMBL" id="MFD2697243.1"/>
    </source>
</evidence>
<protein>
    <submittedName>
        <fullName evidence="3">DUF349 domain-containing protein</fullName>
    </submittedName>
</protein>
<evidence type="ECO:0000313" key="4">
    <source>
        <dbReference type="Proteomes" id="UP001597357"/>
    </source>
</evidence>
<feature type="coiled-coil region" evidence="1">
    <location>
        <begin position="487"/>
        <end position="514"/>
    </location>
</feature>
<dbReference type="EMBL" id="JBHULZ010000023">
    <property type="protein sequence ID" value="MFD2697243.1"/>
    <property type="molecule type" value="Genomic_DNA"/>
</dbReference>
<evidence type="ECO:0000256" key="2">
    <source>
        <dbReference type="SAM" id="MobiDB-lite"/>
    </source>
</evidence>